<evidence type="ECO:0000256" key="1">
    <source>
        <dbReference type="ARBA" id="ARBA00008791"/>
    </source>
</evidence>
<dbReference type="EMBL" id="FNFE01000001">
    <property type="protein sequence ID" value="SDJ66506.1"/>
    <property type="molecule type" value="Genomic_DNA"/>
</dbReference>
<sequence length="147" mass="15744">MYTVLVPVDEQPDRVSAQIEAVLDLPNAADDVAVELLHVRKELEFADSDEDVEIGKIRSDLSVDELDELIETLSLAVDELAEADVDTTIHAATGNPAAAIVDVADKFDVDELVVGARRQSPVGKVLFGSVAQSVILDTDRPVKVVPA</sequence>
<dbReference type="PRINTS" id="PR01438">
    <property type="entry name" value="UNVRSLSTRESS"/>
</dbReference>
<dbReference type="CDD" id="cd00293">
    <property type="entry name" value="USP-like"/>
    <property type="match status" value="1"/>
</dbReference>
<evidence type="ECO:0000313" key="4">
    <source>
        <dbReference type="Proteomes" id="UP000198882"/>
    </source>
</evidence>
<dbReference type="AlphaFoldDB" id="A0A1G8VK60"/>
<evidence type="ECO:0000313" key="3">
    <source>
        <dbReference type="EMBL" id="SDJ66506.1"/>
    </source>
</evidence>
<keyword evidence="4" id="KW-1185">Reference proteome</keyword>
<evidence type="ECO:0000259" key="2">
    <source>
        <dbReference type="Pfam" id="PF00582"/>
    </source>
</evidence>
<feature type="domain" description="UspA" evidence="2">
    <location>
        <begin position="3"/>
        <end position="146"/>
    </location>
</feature>
<name>A0A1G8VK60_9EURY</name>
<dbReference type="Proteomes" id="UP000198882">
    <property type="component" value="Unassembled WGS sequence"/>
</dbReference>
<dbReference type="Pfam" id="PF00582">
    <property type="entry name" value="Usp"/>
    <property type="match status" value="1"/>
</dbReference>
<dbReference type="InterPro" id="IPR014729">
    <property type="entry name" value="Rossmann-like_a/b/a_fold"/>
</dbReference>
<dbReference type="STRING" id="1095776.SAMN04515672_1382"/>
<accession>A0A1G8VK60</accession>
<gene>
    <name evidence="3" type="ORF">SAMN04515672_1382</name>
</gene>
<organism evidence="3 4">
    <name type="scientific">Natronorubrum texcoconense</name>
    <dbReference type="NCBI Taxonomy" id="1095776"/>
    <lineage>
        <taxon>Archaea</taxon>
        <taxon>Methanobacteriati</taxon>
        <taxon>Methanobacteriota</taxon>
        <taxon>Stenosarchaea group</taxon>
        <taxon>Halobacteria</taxon>
        <taxon>Halobacteriales</taxon>
        <taxon>Natrialbaceae</taxon>
        <taxon>Natronorubrum</taxon>
    </lineage>
</organism>
<dbReference type="Gene3D" id="3.40.50.620">
    <property type="entry name" value="HUPs"/>
    <property type="match status" value="1"/>
</dbReference>
<comment type="similarity">
    <text evidence="1">Belongs to the universal stress protein A family.</text>
</comment>
<dbReference type="OrthoDB" id="281037at2157"/>
<protein>
    <submittedName>
        <fullName evidence="3">Nucleotide-binding universal stress protein, UspA family</fullName>
    </submittedName>
</protein>
<dbReference type="InterPro" id="IPR006016">
    <property type="entry name" value="UspA"/>
</dbReference>
<dbReference type="RefSeq" id="WP_090303799.1">
    <property type="nucleotide sequence ID" value="NZ_FNFE01000001.1"/>
</dbReference>
<dbReference type="PANTHER" id="PTHR46268">
    <property type="entry name" value="STRESS RESPONSE PROTEIN NHAX"/>
    <property type="match status" value="1"/>
</dbReference>
<proteinExistence type="inferred from homology"/>
<dbReference type="InterPro" id="IPR006015">
    <property type="entry name" value="Universal_stress_UspA"/>
</dbReference>
<dbReference type="PANTHER" id="PTHR46268:SF6">
    <property type="entry name" value="UNIVERSAL STRESS PROTEIN UP12"/>
    <property type="match status" value="1"/>
</dbReference>
<reference evidence="4" key="1">
    <citation type="submission" date="2016-10" db="EMBL/GenBank/DDBJ databases">
        <authorList>
            <person name="Varghese N."/>
            <person name="Submissions S."/>
        </authorList>
    </citation>
    <scope>NUCLEOTIDE SEQUENCE [LARGE SCALE GENOMIC DNA]</scope>
    <source>
        <strain evidence="4">B4,CECT 8067,JCM 17497</strain>
    </source>
</reference>
<dbReference type="SUPFAM" id="SSF52402">
    <property type="entry name" value="Adenine nucleotide alpha hydrolases-like"/>
    <property type="match status" value="1"/>
</dbReference>